<protein>
    <submittedName>
        <fullName evidence="3">Uncharacterized protein</fullName>
    </submittedName>
</protein>
<organism evidence="2 3">
    <name type="scientific">Parascaris equorum</name>
    <name type="common">Equine roundworm</name>
    <dbReference type="NCBI Taxonomy" id="6256"/>
    <lineage>
        <taxon>Eukaryota</taxon>
        <taxon>Metazoa</taxon>
        <taxon>Ecdysozoa</taxon>
        <taxon>Nematoda</taxon>
        <taxon>Chromadorea</taxon>
        <taxon>Rhabditida</taxon>
        <taxon>Spirurina</taxon>
        <taxon>Ascaridomorpha</taxon>
        <taxon>Ascaridoidea</taxon>
        <taxon>Ascarididae</taxon>
        <taxon>Parascaris</taxon>
    </lineage>
</organism>
<dbReference type="WBParaSite" id="PEQ_0001306301-mRNA-1">
    <property type="protein sequence ID" value="PEQ_0001306301-mRNA-1"/>
    <property type="gene ID" value="PEQ_0001306301"/>
</dbReference>
<feature type="chain" id="PRO_5037196023" evidence="1">
    <location>
        <begin position="21"/>
        <end position="75"/>
    </location>
</feature>
<accession>A0A914S394</accession>
<dbReference type="Proteomes" id="UP000887564">
    <property type="component" value="Unplaced"/>
</dbReference>
<evidence type="ECO:0000256" key="1">
    <source>
        <dbReference type="SAM" id="SignalP"/>
    </source>
</evidence>
<reference evidence="3" key="1">
    <citation type="submission" date="2022-11" db="UniProtKB">
        <authorList>
            <consortium name="WormBaseParasite"/>
        </authorList>
    </citation>
    <scope>IDENTIFICATION</scope>
</reference>
<feature type="signal peptide" evidence="1">
    <location>
        <begin position="1"/>
        <end position="20"/>
    </location>
</feature>
<keyword evidence="2" id="KW-1185">Reference proteome</keyword>
<sequence>MSYGDLRVVLLLLSYIVCQPYHFLGDDNQALIWDIHSMPRPVDDPILAYQAEGEVNTWRVNELSIMTGLSKLKKV</sequence>
<dbReference type="AlphaFoldDB" id="A0A914S394"/>
<name>A0A914S394_PAREQ</name>
<keyword evidence="1" id="KW-0732">Signal</keyword>
<evidence type="ECO:0000313" key="3">
    <source>
        <dbReference type="WBParaSite" id="PEQ_0001306301-mRNA-1"/>
    </source>
</evidence>
<evidence type="ECO:0000313" key="2">
    <source>
        <dbReference type="Proteomes" id="UP000887564"/>
    </source>
</evidence>
<proteinExistence type="predicted"/>